<proteinExistence type="predicted"/>
<dbReference type="Gene3D" id="3.20.20.100">
    <property type="entry name" value="NADP-dependent oxidoreductase domain"/>
    <property type="match status" value="1"/>
</dbReference>
<evidence type="ECO:0000313" key="4">
    <source>
        <dbReference type="Proteomes" id="UP001140513"/>
    </source>
</evidence>
<dbReference type="InterPro" id="IPR036812">
    <property type="entry name" value="NAD(P)_OxRdtase_dom_sf"/>
</dbReference>
<sequence length="344" mass="37831">MPASFPQRKIGGTPVSALGLGCMGMSASVLTGEKRNEEEIFNTLSTAADMGITFWDTSDFYLDNEELLGKWFSKTGRRNEIFLATKFGCAHGDTFGDVRINGSPEYVRQALEKSLKALGTDHIDLYYVHRIDPKTPIEKTVEVLKELKEEDKIRHIGLSECSSRTLERASKVVKIDAVQMEFSPFAMEIEDTGFKDVARKLGVTIVPYSPLGRGFLSGAIKSRADLGANDPRARMHPRFSEENFPSNLKLVQIFEDIAKEKNATTGQIALAWVLAQGDDFIPIPGTKRVKYLIENAGAVNVNFTEKDEKRVRSGLDAIGGAKGARYPEAILAGCFGDSPELDSA</sequence>
<dbReference type="GO" id="GO:0005737">
    <property type="term" value="C:cytoplasm"/>
    <property type="evidence" value="ECO:0007669"/>
    <property type="project" value="TreeGrafter"/>
</dbReference>
<dbReference type="GeneID" id="80913856"/>
<dbReference type="InterPro" id="IPR023210">
    <property type="entry name" value="NADP_OxRdtase_dom"/>
</dbReference>
<dbReference type="EMBL" id="JAPEUX010000008">
    <property type="protein sequence ID" value="KAJ4346397.1"/>
    <property type="molecule type" value="Genomic_DNA"/>
</dbReference>
<dbReference type="InterPro" id="IPR050791">
    <property type="entry name" value="Aldo-Keto_reductase"/>
</dbReference>
<keyword evidence="1" id="KW-0560">Oxidoreductase</keyword>
<gene>
    <name evidence="3" type="ORF">N0V89_010326</name>
</gene>
<name>A0A9W8XCN4_9PLEO</name>
<comment type="caution">
    <text evidence="3">The sequence shown here is derived from an EMBL/GenBank/DDBJ whole genome shotgun (WGS) entry which is preliminary data.</text>
</comment>
<organism evidence="3 4">
    <name type="scientific">Didymosphaeria variabile</name>
    <dbReference type="NCBI Taxonomy" id="1932322"/>
    <lineage>
        <taxon>Eukaryota</taxon>
        <taxon>Fungi</taxon>
        <taxon>Dikarya</taxon>
        <taxon>Ascomycota</taxon>
        <taxon>Pezizomycotina</taxon>
        <taxon>Dothideomycetes</taxon>
        <taxon>Pleosporomycetidae</taxon>
        <taxon>Pleosporales</taxon>
        <taxon>Massarineae</taxon>
        <taxon>Didymosphaeriaceae</taxon>
        <taxon>Didymosphaeria</taxon>
    </lineage>
</organism>
<dbReference type="Proteomes" id="UP001140513">
    <property type="component" value="Unassembled WGS sequence"/>
</dbReference>
<dbReference type="Pfam" id="PF00248">
    <property type="entry name" value="Aldo_ket_red"/>
    <property type="match status" value="1"/>
</dbReference>
<reference evidence="3" key="1">
    <citation type="submission" date="2022-10" db="EMBL/GenBank/DDBJ databases">
        <title>Tapping the CABI collections for fungal endophytes: first genome assemblies for Collariella, Neodidymelliopsis, Ascochyta clinopodiicola, Didymella pomorum, Didymosphaeria variabile, Neocosmospora piperis and Neocucurbitaria cava.</title>
        <authorList>
            <person name="Hill R."/>
        </authorList>
    </citation>
    <scope>NUCLEOTIDE SEQUENCE</scope>
    <source>
        <strain evidence="3">IMI 356815</strain>
    </source>
</reference>
<dbReference type="RefSeq" id="XP_056066197.1">
    <property type="nucleotide sequence ID" value="XM_056219070.1"/>
</dbReference>
<feature type="domain" description="NADP-dependent oxidoreductase" evidence="2">
    <location>
        <begin position="18"/>
        <end position="313"/>
    </location>
</feature>
<dbReference type="OrthoDB" id="37537at2759"/>
<dbReference type="SUPFAM" id="SSF51430">
    <property type="entry name" value="NAD(P)-linked oxidoreductase"/>
    <property type="match status" value="1"/>
</dbReference>
<accession>A0A9W8XCN4</accession>
<dbReference type="AlphaFoldDB" id="A0A9W8XCN4"/>
<evidence type="ECO:0000256" key="1">
    <source>
        <dbReference type="ARBA" id="ARBA00023002"/>
    </source>
</evidence>
<keyword evidence="4" id="KW-1185">Reference proteome</keyword>
<dbReference type="PANTHER" id="PTHR43625">
    <property type="entry name" value="AFLATOXIN B1 ALDEHYDE REDUCTASE"/>
    <property type="match status" value="1"/>
</dbReference>
<dbReference type="PANTHER" id="PTHR43625:SF40">
    <property type="entry name" value="ALDO-KETO REDUCTASE YAKC [NADP(+)]"/>
    <property type="match status" value="1"/>
</dbReference>
<evidence type="ECO:0000313" key="3">
    <source>
        <dbReference type="EMBL" id="KAJ4346397.1"/>
    </source>
</evidence>
<protein>
    <recommendedName>
        <fullName evidence="2">NADP-dependent oxidoreductase domain-containing protein</fullName>
    </recommendedName>
</protein>
<dbReference type="GO" id="GO:0016491">
    <property type="term" value="F:oxidoreductase activity"/>
    <property type="evidence" value="ECO:0007669"/>
    <property type="project" value="UniProtKB-KW"/>
</dbReference>
<evidence type="ECO:0000259" key="2">
    <source>
        <dbReference type="Pfam" id="PF00248"/>
    </source>
</evidence>